<dbReference type="PANTHER" id="PTHR11545:SF2">
    <property type="entry name" value="LARGE RIBOSOMAL SUBUNIT PROTEIN UL13M"/>
    <property type="match status" value="1"/>
</dbReference>
<dbReference type="PIRSF" id="PIRSF002181">
    <property type="entry name" value="Ribosomal_L13"/>
    <property type="match status" value="1"/>
</dbReference>
<evidence type="ECO:0000256" key="3">
    <source>
        <dbReference type="ARBA" id="ARBA00023274"/>
    </source>
</evidence>
<dbReference type="HAMAP" id="MF_01366">
    <property type="entry name" value="Ribosomal_uL13"/>
    <property type="match status" value="1"/>
</dbReference>
<dbReference type="NCBIfam" id="TIGR01066">
    <property type="entry name" value="rplM_bact"/>
    <property type="match status" value="1"/>
</dbReference>
<keyword evidence="2 5" id="KW-0689">Ribosomal protein</keyword>
<comment type="similarity">
    <text evidence="1 5">Belongs to the universal ribosomal protein uL13 family.</text>
</comment>
<dbReference type="SUPFAM" id="SSF52161">
    <property type="entry name" value="Ribosomal protein L13"/>
    <property type="match status" value="1"/>
</dbReference>
<dbReference type="FunFam" id="3.90.1180.10:FF:000001">
    <property type="entry name" value="50S ribosomal protein L13"/>
    <property type="match status" value="1"/>
</dbReference>
<comment type="function">
    <text evidence="5">This protein is one of the early assembly proteins of the 50S ribosomal subunit, although it is not seen to bind rRNA by itself. It is important during the early stages of 50S assembly.</text>
</comment>
<dbReference type="Gene3D" id="3.90.1180.10">
    <property type="entry name" value="Ribosomal protein L13"/>
    <property type="match status" value="1"/>
</dbReference>
<proteinExistence type="inferred from homology"/>
<keyword evidence="7" id="KW-1185">Reference proteome</keyword>
<dbReference type="AlphaFoldDB" id="A0A4Y7RRR5"/>
<evidence type="ECO:0000256" key="4">
    <source>
        <dbReference type="ARBA" id="ARBA00035201"/>
    </source>
</evidence>
<keyword evidence="3 5" id="KW-0687">Ribonucleoprotein</keyword>
<evidence type="ECO:0000256" key="1">
    <source>
        <dbReference type="ARBA" id="ARBA00006227"/>
    </source>
</evidence>
<evidence type="ECO:0000256" key="2">
    <source>
        <dbReference type="ARBA" id="ARBA00022980"/>
    </source>
</evidence>
<dbReference type="Proteomes" id="UP000297597">
    <property type="component" value="Unassembled WGS sequence"/>
</dbReference>
<dbReference type="PANTHER" id="PTHR11545">
    <property type="entry name" value="RIBOSOMAL PROTEIN L13"/>
    <property type="match status" value="1"/>
</dbReference>
<dbReference type="InterPro" id="IPR036899">
    <property type="entry name" value="Ribosomal_uL13_sf"/>
</dbReference>
<gene>
    <name evidence="5 6" type="primary">rplM</name>
    <name evidence="6" type="ORF">Pmgp_01500</name>
</gene>
<evidence type="ECO:0000256" key="5">
    <source>
        <dbReference type="HAMAP-Rule" id="MF_01366"/>
    </source>
</evidence>
<organism evidence="6 7">
    <name type="scientific">Pelotomaculum propionicicum</name>
    <dbReference type="NCBI Taxonomy" id="258475"/>
    <lineage>
        <taxon>Bacteria</taxon>
        <taxon>Bacillati</taxon>
        <taxon>Bacillota</taxon>
        <taxon>Clostridia</taxon>
        <taxon>Eubacteriales</taxon>
        <taxon>Desulfotomaculaceae</taxon>
        <taxon>Pelotomaculum</taxon>
    </lineage>
</organism>
<dbReference type="GO" id="GO:0003729">
    <property type="term" value="F:mRNA binding"/>
    <property type="evidence" value="ECO:0007669"/>
    <property type="project" value="TreeGrafter"/>
</dbReference>
<comment type="subunit">
    <text evidence="5">Part of the 50S ribosomal subunit.</text>
</comment>
<dbReference type="EMBL" id="QFFZ01000012">
    <property type="protein sequence ID" value="TEB11704.1"/>
    <property type="molecule type" value="Genomic_DNA"/>
</dbReference>
<reference evidence="6 7" key="1">
    <citation type="journal article" date="2018" name="Environ. Microbiol.">
        <title>Novel energy conservation strategies and behaviour of Pelotomaculum schinkii driving syntrophic propionate catabolism.</title>
        <authorList>
            <person name="Hidalgo-Ahumada C.A.P."/>
            <person name="Nobu M.K."/>
            <person name="Narihiro T."/>
            <person name="Tamaki H."/>
            <person name="Liu W.T."/>
            <person name="Kamagata Y."/>
            <person name="Stams A.J.M."/>
            <person name="Imachi H."/>
            <person name="Sousa D.Z."/>
        </authorList>
    </citation>
    <scope>NUCLEOTIDE SEQUENCE [LARGE SCALE GENOMIC DNA]</scope>
    <source>
        <strain evidence="6 7">MGP</strain>
    </source>
</reference>
<comment type="caution">
    <text evidence="6">The sequence shown here is derived from an EMBL/GenBank/DDBJ whole genome shotgun (WGS) entry which is preliminary data.</text>
</comment>
<dbReference type="GO" id="GO:0022625">
    <property type="term" value="C:cytosolic large ribosomal subunit"/>
    <property type="evidence" value="ECO:0007669"/>
    <property type="project" value="TreeGrafter"/>
</dbReference>
<dbReference type="CDD" id="cd00392">
    <property type="entry name" value="Ribosomal_L13"/>
    <property type="match status" value="1"/>
</dbReference>
<sequence length="143" mass="16148">MKTVMAKPEDIKNRKWYVLDGEGKVLGRLAVEAARILRGKHKPDFTPHVDTGDHVIVINAEKIVLTGNKLKNKKYYRHSGYPGGLKVVSYETLMKTKPELAVEKAITGMLPHNRLGADMARKLKVYKGSKHPHQAQKPEAWQL</sequence>
<name>A0A4Y7RRR5_9FIRM</name>
<dbReference type="GO" id="GO:0006412">
    <property type="term" value="P:translation"/>
    <property type="evidence" value="ECO:0007669"/>
    <property type="project" value="UniProtKB-UniRule"/>
</dbReference>
<dbReference type="GO" id="GO:0003735">
    <property type="term" value="F:structural constituent of ribosome"/>
    <property type="evidence" value="ECO:0007669"/>
    <property type="project" value="InterPro"/>
</dbReference>
<accession>A0A4Y7RRR5</accession>
<dbReference type="OrthoDB" id="9801330at2"/>
<protein>
    <recommendedName>
        <fullName evidence="4 5">Large ribosomal subunit protein uL13</fullName>
    </recommendedName>
</protein>
<dbReference type="RefSeq" id="WP_134213376.1">
    <property type="nucleotide sequence ID" value="NZ_QFFZ01000012.1"/>
</dbReference>
<dbReference type="GO" id="GO:0017148">
    <property type="term" value="P:negative regulation of translation"/>
    <property type="evidence" value="ECO:0007669"/>
    <property type="project" value="TreeGrafter"/>
</dbReference>
<evidence type="ECO:0000313" key="6">
    <source>
        <dbReference type="EMBL" id="TEB11704.1"/>
    </source>
</evidence>
<dbReference type="InterPro" id="IPR005822">
    <property type="entry name" value="Ribosomal_uL13"/>
</dbReference>
<dbReference type="Pfam" id="PF00572">
    <property type="entry name" value="Ribosomal_L13"/>
    <property type="match status" value="1"/>
</dbReference>
<dbReference type="InterPro" id="IPR005823">
    <property type="entry name" value="Ribosomal_uL13_bac-type"/>
</dbReference>
<evidence type="ECO:0000313" key="7">
    <source>
        <dbReference type="Proteomes" id="UP000297597"/>
    </source>
</evidence>